<evidence type="ECO:0000313" key="2">
    <source>
        <dbReference type="Proteomes" id="UP000234473"/>
    </source>
</evidence>
<dbReference type="KEGG" id="kpk:A593_20475"/>
<dbReference type="AlphaFoldDB" id="A0A264C4M8"/>
<organism evidence="1 2">
    <name type="scientific">Klebsiella variicola</name>
    <dbReference type="NCBI Taxonomy" id="244366"/>
    <lineage>
        <taxon>Bacteria</taxon>
        <taxon>Pseudomonadati</taxon>
        <taxon>Pseudomonadota</taxon>
        <taxon>Gammaproteobacteria</taxon>
        <taxon>Enterobacterales</taxon>
        <taxon>Enterobacteriaceae</taxon>
        <taxon>Klebsiella/Raoultella group</taxon>
        <taxon>Klebsiella</taxon>
        <taxon>Klebsiella pneumoniae complex</taxon>
    </lineage>
</organism>
<gene>
    <name evidence="1" type="ORF">CWM98_04110</name>
</gene>
<dbReference type="EMBL" id="PICB01000116">
    <property type="protein sequence ID" value="PLP48270.1"/>
    <property type="molecule type" value="Genomic_DNA"/>
</dbReference>
<comment type="caution">
    <text evidence="1">The sequence shown here is derived from an EMBL/GenBank/DDBJ whole genome shotgun (WGS) entry which is preliminary data.</text>
</comment>
<dbReference type="KEGG" id="kpe:KPK_3295"/>
<dbReference type="KEGG" id="kvq:SP68_24780"/>
<proteinExistence type="predicted"/>
<reference evidence="1 2" key="2">
    <citation type="submission" date="2018-01" db="EMBL/GenBank/DDBJ databases">
        <title>Genomic study of Klebsiella pneumoniae.</title>
        <authorList>
            <person name="Yang Y."/>
            <person name="Bicalho R."/>
        </authorList>
    </citation>
    <scope>NUCLEOTIDE SEQUENCE [LARGE SCALE GENOMIC DNA]</scope>
    <source>
        <strain evidence="1 2">A5</strain>
    </source>
</reference>
<dbReference type="Proteomes" id="UP000234473">
    <property type="component" value="Unassembled WGS sequence"/>
</dbReference>
<reference evidence="1 2" key="1">
    <citation type="submission" date="2017-11" db="EMBL/GenBank/DDBJ databases">
        <authorList>
            <person name="Han C.G."/>
        </authorList>
    </citation>
    <scope>NUCLEOTIDE SEQUENCE [LARGE SCALE GENOMIC DNA]</scope>
    <source>
        <strain evidence="1 2">A5</strain>
    </source>
</reference>
<sequence>MVAQRLPTRRQTTLGLKNAVLIAYLADKHVVIMIAHRVIATFSFPVFHSTVAATTARGRNSILRIANNKATSLQLNLYQTHKIDFRYFVNAIKNTMLTAIPEC</sequence>
<name>A0A264C4M8_KLEVA</name>
<dbReference type="KEGG" id="kvd:KR75_18325"/>
<evidence type="ECO:0000313" key="1">
    <source>
        <dbReference type="EMBL" id="PLP48270.1"/>
    </source>
</evidence>
<protein>
    <submittedName>
        <fullName evidence="1">Uncharacterized protein</fullName>
    </submittedName>
</protein>
<accession>A0A264C4M8</accession>